<gene>
    <name evidence="1" type="ORF">NCTC11632_01199</name>
</gene>
<sequence>MTVQAYEEERNWIKRFFSGFYQLLNICLML</sequence>
<evidence type="ECO:0000313" key="2">
    <source>
        <dbReference type="Proteomes" id="UP000254156"/>
    </source>
</evidence>
<protein>
    <submittedName>
        <fullName evidence="1">Uncharacterized protein</fullName>
    </submittedName>
</protein>
<organism evidence="1 2">
    <name type="scientific">Porphyromonas macacae</name>
    <dbReference type="NCBI Taxonomy" id="28115"/>
    <lineage>
        <taxon>Bacteria</taxon>
        <taxon>Pseudomonadati</taxon>
        <taxon>Bacteroidota</taxon>
        <taxon>Bacteroidia</taxon>
        <taxon>Bacteroidales</taxon>
        <taxon>Porphyromonadaceae</taxon>
        <taxon>Porphyromonas</taxon>
    </lineage>
</organism>
<dbReference type="AlphaFoldDB" id="A0A379E9P2"/>
<dbReference type="EMBL" id="UGTF01000002">
    <property type="protein sequence ID" value="SUB89102.1"/>
    <property type="molecule type" value="Genomic_DNA"/>
</dbReference>
<dbReference type="Proteomes" id="UP000254156">
    <property type="component" value="Unassembled WGS sequence"/>
</dbReference>
<proteinExistence type="predicted"/>
<accession>A0A379E9P2</accession>
<name>A0A379E9P2_9PORP</name>
<evidence type="ECO:0000313" key="1">
    <source>
        <dbReference type="EMBL" id="SUB89102.1"/>
    </source>
</evidence>
<reference evidence="1 2" key="1">
    <citation type="submission" date="2018-06" db="EMBL/GenBank/DDBJ databases">
        <authorList>
            <consortium name="Pathogen Informatics"/>
            <person name="Doyle S."/>
        </authorList>
    </citation>
    <scope>NUCLEOTIDE SEQUENCE [LARGE SCALE GENOMIC DNA]</scope>
    <source>
        <strain evidence="1 2">NCTC11632</strain>
    </source>
</reference>